<proteinExistence type="predicted"/>
<accession>A0A9D1PH81</accession>
<reference evidence="1" key="2">
    <citation type="submission" date="2021-04" db="EMBL/GenBank/DDBJ databases">
        <authorList>
            <person name="Gilroy R."/>
        </authorList>
    </citation>
    <scope>NUCLEOTIDE SEQUENCE</scope>
    <source>
        <strain evidence="1">CHK193-4272</strain>
    </source>
</reference>
<gene>
    <name evidence="1" type="ORF">H9746_04085</name>
</gene>
<sequence>MKNNNYLDLIPVKNPDYDFNVDENGIVTVNKEWTGFYNKIAQRFFKRPRVSQIKLDKEGSFIWLNIDGEKNVHEISKILLEHEPSMEKALSRLIKFLEILRDHKFITWKGENK</sequence>
<reference evidence="1" key="1">
    <citation type="journal article" date="2021" name="PeerJ">
        <title>Extensive microbial diversity within the chicken gut microbiome revealed by metagenomics and culture.</title>
        <authorList>
            <person name="Gilroy R."/>
            <person name="Ravi A."/>
            <person name="Getino M."/>
            <person name="Pursley I."/>
            <person name="Horton D.L."/>
            <person name="Alikhan N.F."/>
            <person name="Baker D."/>
            <person name="Gharbi K."/>
            <person name="Hall N."/>
            <person name="Watson M."/>
            <person name="Adriaenssens E.M."/>
            <person name="Foster-Nyarko E."/>
            <person name="Jarju S."/>
            <person name="Secka A."/>
            <person name="Antonio M."/>
            <person name="Oren A."/>
            <person name="Chaudhuri R.R."/>
            <person name="La Ragione R."/>
            <person name="Hildebrand F."/>
            <person name="Pallen M.J."/>
        </authorList>
    </citation>
    <scope>NUCLEOTIDE SEQUENCE</scope>
    <source>
        <strain evidence="1">CHK193-4272</strain>
    </source>
</reference>
<protein>
    <submittedName>
        <fullName evidence="1">PqqD family protein</fullName>
    </submittedName>
</protein>
<dbReference type="AlphaFoldDB" id="A0A9D1PH81"/>
<organism evidence="1 2">
    <name type="scientific">Candidatus Butyricicoccus avistercoris</name>
    <dbReference type="NCBI Taxonomy" id="2838518"/>
    <lineage>
        <taxon>Bacteria</taxon>
        <taxon>Bacillati</taxon>
        <taxon>Bacillota</taxon>
        <taxon>Clostridia</taxon>
        <taxon>Eubacteriales</taxon>
        <taxon>Butyricicoccaceae</taxon>
        <taxon>Butyricicoccus</taxon>
    </lineage>
</organism>
<dbReference type="Proteomes" id="UP000886808">
    <property type="component" value="Unassembled WGS sequence"/>
</dbReference>
<dbReference type="Pfam" id="PF05402">
    <property type="entry name" value="PqqD"/>
    <property type="match status" value="1"/>
</dbReference>
<dbReference type="InterPro" id="IPR008792">
    <property type="entry name" value="PQQD"/>
</dbReference>
<comment type="caution">
    <text evidence="1">The sequence shown here is derived from an EMBL/GenBank/DDBJ whole genome shotgun (WGS) entry which is preliminary data.</text>
</comment>
<evidence type="ECO:0000313" key="2">
    <source>
        <dbReference type="Proteomes" id="UP000886808"/>
    </source>
</evidence>
<dbReference type="EMBL" id="DXIE01000027">
    <property type="protein sequence ID" value="HIV62014.1"/>
    <property type="molecule type" value="Genomic_DNA"/>
</dbReference>
<evidence type="ECO:0000313" key="1">
    <source>
        <dbReference type="EMBL" id="HIV62014.1"/>
    </source>
</evidence>
<name>A0A9D1PH81_9FIRM</name>